<feature type="region of interest" description="Disordered" evidence="7">
    <location>
        <begin position="257"/>
        <end position="280"/>
    </location>
</feature>
<protein>
    <recommendedName>
        <fullName evidence="8">Fork-head domain-containing protein</fullName>
    </recommendedName>
</protein>
<feature type="region of interest" description="Disordered" evidence="7">
    <location>
        <begin position="111"/>
        <end position="133"/>
    </location>
</feature>
<feature type="non-terminal residue" evidence="9">
    <location>
        <position position="1"/>
    </location>
</feature>
<dbReference type="InterPro" id="IPR001766">
    <property type="entry name" value="Fork_head_dom"/>
</dbReference>
<dbReference type="SMART" id="SM00339">
    <property type="entry name" value="FH"/>
    <property type="match status" value="1"/>
</dbReference>
<reference evidence="9" key="1">
    <citation type="submission" date="2023-10" db="EMBL/GenBank/DDBJ databases">
        <title>Genome assembly of Pristionchus species.</title>
        <authorList>
            <person name="Yoshida K."/>
            <person name="Sommer R.J."/>
        </authorList>
    </citation>
    <scope>NUCLEOTIDE SEQUENCE</scope>
    <source>
        <strain evidence="9">RS5133</strain>
    </source>
</reference>
<evidence type="ECO:0000256" key="7">
    <source>
        <dbReference type="SAM" id="MobiDB-lite"/>
    </source>
</evidence>
<feature type="DNA-binding region" description="Fork-head" evidence="6">
    <location>
        <begin position="136"/>
        <end position="227"/>
    </location>
</feature>
<keyword evidence="10" id="KW-1185">Reference proteome</keyword>
<gene>
    <name evidence="9" type="ORF">PFISCL1PPCAC_20505</name>
</gene>
<dbReference type="PANTHER" id="PTHR13962">
    <property type="entry name" value="FORKHEAD BOX PROTEIN N3-LIKE PROTEIN-RELATED"/>
    <property type="match status" value="1"/>
</dbReference>
<name>A0AAV5WCE6_9BILA</name>
<dbReference type="GO" id="GO:0000987">
    <property type="term" value="F:cis-regulatory region sequence-specific DNA binding"/>
    <property type="evidence" value="ECO:0007669"/>
    <property type="project" value="TreeGrafter"/>
</dbReference>
<dbReference type="Proteomes" id="UP001432322">
    <property type="component" value="Unassembled WGS sequence"/>
</dbReference>
<dbReference type="InterPro" id="IPR036390">
    <property type="entry name" value="WH_DNA-bd_sf"/>
</dbReference>
<evidence type="ECO:0000256" key="1">
    <source>
        <dbReference type="ARBA" id="ARBA00004123"/>
    </source>
</evidence>
<dbReference type="InterPro" id="IPR036388">
    <property type="entry name" value="WH-like_DNA-bd_sf"/>
</dbReference>
<evidence type="ECO:0000256" key="2">
    <source>
        <dbReference type="ARBA" id="ARBA00023015"/>
    </source>
</evidence>
<dbReference type="AlphaFoldDB" id="A0AAV5WCE6"/>
<dbReference type="PROSITE" id="PS50039">
    <property type="entry name" value="FORK_HEAD_3"/>
    <property type="match status" value="1"/>
</dbReference>
<dbReference type="PANTHER" id="PTHR13962:SF17">
    <property type="entry name" value="FORKHEAD BOX PROTEIN N4"/>
    <property type="match status" value="1"/>
</dbReference>
<feature type="compositionally biased region" description="Basic and acidic residues" evidence="7">
    <location>
        <begin position="116"/>
        <end position="133"/>
    </location>
</feature>
<keyword evidence="5 6" id="KW-0539">Nucleus</keyword>
<evidence type="ECO:0000313" key="10">
    <source>
        <dbReference type="Proteomes" id="UP001432322"/>
    </source>
</evidence>
<evidence type="ECO:0000313" key="9">
    <source>
        <dbReference type="EMBL" id="GMT29208.1"/>
    </source>
</evidence>
<dbReference type="EMBL" id="BTSY01000005">
    <property type="protein sequence ID" value="GMT29208.1"/>
    <property type="molecule type" value="Genomic_DNA"/>
</dbReference>
<accession>A0AAV5WCE6</accession>
<evidence type="ECO:0000256" key="6">
    <source>
        <dbReference type="PROSITE-ProRule" id="PRU00089"/>
    </source>
</evidence>
<sequence length="315" mass="36398">LFQTMDNGTVDYRSVDDSPQNEMEWRSANHNPVYNYNQVDHQPANYPISNHQKPFSQWTELTNCNAYSTVSHYASYSNPTTIYSRNEFSDRLDNGQYLEKIDVTSQLIGDEESDHPEEALSHGQESPKSELKEERSESWSYAALICLALKHSPTGRMTVPDIYKYILEHFPYYRTAPNMWKNCIRHKLSVSPKFKKIDYGEKRCEWTIDPESNPVLVEKMINKAMEKEVIENGRTLQQIHKKYEDIGRKLANTKIDRPSEYGSDGVDSTGSSCSSCSSPRSCSCSNDYDGCYDYRRETTPDDLDLARIRDKLFII</sequence>
<dbReference type="GO" id="GO:0003700">
    <property type="term" value="F:DNA-binding transcription factor activity"/>
    <property type="evidence" value="ECO:0007669"/>
    <property type="project" value="InterPro"/>
</dbReference>
<comment type="subcellular location">
    <subcellularLocation>
        <location evidence="1 6">Nucleus</location>
    </subcellularLocation>
</comment>
<feature type="domain" description="Fork-head" evidence="8">
    <location>
        <begin position="136"/>
        <end position="227"/>
    </location>
</feature>
<dbReference type="CDD" id="cd00059">
    <property type="entry name" value="FH_FOX"/>
    <property type="match status" value="1"/>
</dbReference>
<evidence type="ECO:0000259" key="8">
    <source>
        <dbReference type="PROSITE" id="PS50039"/>
    </source>
</evidence>
<dbReference type="SUPFAM" id="SSF46785">
    <property type="entry name" value="Winged helix' DNA-binding domain"/>
    <property type="match status" value="1"/>
</dbReference>
<dbReference type="PRINTS" id="PR00053">
    <property type="entry name" value="FORKHEAD"/>
</dbReference>
<dbReference type="Pfam" id="PF00250">
    <property type="entry name" value="Forkhead"/>
    <property type="match status" value="1"/>
</dbReference>
<proteinExistence type="predicted"/>
<keyword evidence="4" id="KW-0804">Transcription</keyword>
<keyword evidence="3 6" id="KW-0238">DNA-binding</keyword>
<dbReference type="GO" id="GO:0005634">
    <property type="term" value="C:nucleus"/>
    <property type="evidence" value="ECO:0007669"/>
    <property type="project" value="UniProtKB-SubCell"/>
</dbReference>
<feature type="compositionally biased region" description="Low complexity" evidence="7">
    <location>
        <begin position="271"/>
        <end position="280"/>
    </location>
</feature>
<keyword evidence="2" id="KW-0805">Transcription regulation</keyword>
<evidence type="ECO:0000256" key="3">
    <source>
        <dbReference type="ARBA" id="ARBA00023125"/>
    </source>
</evidence>
<dbReference type="Gene3D" id="1.10.10.10">
    <property type="entry name" value="Winged helix-like DNA-binding domain superfamily/Winged helix DNA-binding domain"/>
    <property type="match status" value="1"/>
</dbReference>
<organism evidence="9 10">
    <name type="scientific">Pristionchus fissidentatus</name>
    <dbReference type="NCBI Taxonomy" id="1538716"/>
    <lineage>
        <taxon>Eukaryota</taxon>
        <taxon>Metazoa</taxon>
        <taxon>Ecdysozoa</taxon>
        <taxon>Nematoda</taxon>
        <taxon>Chromadorea</taxon>
        <taxon>Rhabditida</taxon>
        <taxon>Rhabditina</taxon>
        <taxon>Diplogasteromorpha</taxon>
        <taxon>Diplogasteroidea</taxon>
        <taxon>Neodiplogasteridae</taxon>
        <taxon>Pristionchus</taxon>
    </lineage>
</organism>
<comment type="caution">
    <text evidence="9">The sequence shown here is derived from an EMBL/GenBank/DDBJ whole genome shotgun (WGS) entry which is preliminary data.</text>
</comment>
<evidence type="ECO:0000256" key="4">
    <source>
        <dbReference type="ARBA" id="ARBA00023163"/>
    </source>
</evidence>
<dbReference type="InterPro" id="IPR047119">
    <property type="entry name" value="FOXN2/3-like"/>
</dbReference>
<evidence type="ECO:0000256" key="5">
    <source>
        <dbReference type="ARBA" id="ARBA00023242"/>
    </source>
</evidence>